<protein>
    <submittedName>
        <fullName evidence="2">Uncharacterized protein</fullName>
    </submittedName>
</protein>
<evidence type="ECO:0000256" key="1">
    <source>
        <dbReference type="SAM" id="MobiDB-lite"/>
    </source>
</evidence>
<proteinExistence type="predicted"/>
<keyword evidence="3" id="KW-1185">Reference proteome</keyword>
<dbReference type="RefSeq" id="WP_186638728.1">
    <property type="nucleotide sequence ID" value="NZ_JACOAF010000030.1"/>
</dbReference>
<name>A0ABR6VTZ7_9BACT</name>
<evidence type="ECO:0000313" key="3">
    <source>
        <dbReference type="Proteomes" id="UP000659698"/>
    </source>
</evidence>
<dbReference type="EMBL" id="JACOAF010000030">
    <property type="protein sequence ID" value="MBC3540676.1"/>
    <property type="molecule type" value="Genomic_DNA"/>
</dbReference>
<accession>A0ABR6VTZ7</accession>
<gene>
    <name evidence="2" type="ORF">H7U12_13360</name>
</gene>
<sequence length="73" mass="8801">MDEEKVDPVFVKAFNVGYWLAKDDMDQFMEFQRTLTDKKTATYKGVWSGWREAEKERQKEEPDARIKKRDPKK</sequence>
<feature type="region of interest" description="Disordered" evidence="1">
    <location>
        <begin position="51"/>
        <end position="73"/>
    </location>
</feature>
<comment type="caution">
    <text evidence="2">The sequence shown here is derived from an EMBL/GenBank/DDBJ whole genome shotgun (WGS) entry which is preliminary data.</text>
</comment>
<reference evidence="2 3" key="1">
    <citation type="journal article" date="2019" name="Int. J. Syst. Evol. Microbiol.">
        <title>Rufibacter sediminis sp. nov., isolated from freshwater lake sediment.</title>
        <authorList>
            <person name="Qu J.H."/>
            <person name="Zhang L.J."/>
            <person name="Fu Y.H."/>
            <person name="Li H.F."/>
        </authorList>
    </citation>
    <scope>NUCLEOTIDE SEQUENCE [LARGE SCALE GENOMIC DNA]</scope>
    <source>
        <strain evidence="2 3">H-1</strain>
    </source>
</reference>
<organism evidence="2 3">
    <name type="scientific">Rufibacter sediminis</name>
    <dbReference type="NCBI Taxonomy" id="2762756"/>
    <lineage>
        <taxon>Bacteria</taxon>
        <taxon>Pseudomonadati</taxon>
        <taxon>Bacteroidota</taxon>
        <taxon>Cytophagia</taxon>
        <taxon>Cytophagales</taxon>
        <taxon>Hymenobacteraceae</taxon>
        <taxon>Rufibacter</taxon>
    </lineage>
</organism>
<feature type="compositionally biased region" description="Basic and acidic residues" evidence="1">
    <location>
        <begin position="51"/>
        <end position="65"/>
    </location>
</feature>
<evidence type="ECO:0000313" key="2">
    <source>
        <dbReference type="EMBL" id="MBC3540676.1"/>
    </source>
</evidence>
<dbReference type="Proteomes" id="UP000659698">
    <property type="component" value="Unassembled WGS sequence"/>
</dbReference>